<dbReference type="InterPro" id="IPR047232">
    <property type="entry name" value="SETDB1/2-like_MBD"/>
</dbReference>
<dbReference type="GO" id="GO:0005694">
    <property type="term" value="C:chromosome"/>
    <property type="evidence" value="ECO:0007669"/>
    <property type="project" value="UniProtKB-SubCell"/>
</dbReference>
<dbReference type="AlphaFoldDB" id="A0A7J7EKC8"/>
<evidence type="ECO:0000256" key="10">
    <source>
        <dbReference type="ARBA" id="ARBA00022833"/>
    </source>
</evidence>
<feature type="domain" description="Pre-SET" evidence="24">
    <location>
        <begin position="674"/>
        <end position="747"/>
    </location>
</feature>
<feature type="compositionally biased region" description="Polar residues" evidence="22">
    <location>
        <begin position="469"/>
        <end position="510"/>
    </location>
</feature>
<dbReference type="FunFam" id="2.30.30.140:FF:000034">
    <property type="entry name" value="Histone-lysine N-methyltransferase"/>
    <property type="match status" value="1"/>
</dbReference>
<evidence type="ECO:0000259" key="23">
    <source>
        <dbReference type="PROSITE" id="PS50280"/>
    </source>
</evidence>
<evidence type="ECO:0000313" key="27">
    <source>
        <dbReference type="EMBL" id="KAF5916188.1"/>
    </source>
</evidence>
<evidence type="ECO:0000256" key="1">
    <source>
        <dbReference type="ARBA" id="ARBA00004123"/>
    </source>
</evidence>
<feature type="compositionally biased region" description="Basic and acidic residues" evidence="22">
    <location>
        <begin position="978"/>
        <end position="997"/>
    </location>
</feature>
<evidence type="ECO:0000256" key="5">
    <source>
        <dbReference type="ARBA" id="ARBA00022603"/>
    </source>
</evidence>
<dbReference type="FunFam" id="2.30.30.140:FF:000037">
    <property type="entry name" value="Histone-lysine N-methyltransferase"/>
    <property type="match status" value="1"/>
</dbReference>
<dbReference type="FunFam" id="2.170.270.10:FF:000017">
    <property type="entry name" value="Histone-lysine N-methyltransferase"/>
    <property type="match status" value="1"/>
</dbReference>
<evidence type="ECO:0000259" key="24">
    <source>
        <dbReference type="PROSITE" id="PS50867"/>
    </source>
</evidence>
<comment type="subcellular location">
    <subcellularLocation>
        <location evidence="2">Chromosome</location>
    </subcellularLocation>
    <subcellularLocation>
        <location evidence="1">Nucleus</location>
    </subcellularLocation>
</comment>
<dbReference type="InterPro" id="IPR046341">
    <property type="entry name" value="SET_dom_sf"/>
</dbReference>
<evidence type="ECO:0000259" key="25">
    <source>
        <dbReference type="PROSITE" id="PS50868"/>
    </source>
</evidence>
<dbReference type="PROSITE" id="PS50868">
    <property type="entry name" value="POST_SET"/>
    <property type="match status" value="1"/>
</dbReference>
<dbReference type="InterPro" id="IPR007728">
    <property type="entry name" value="Pre-SET_dom"/>
</dbReference>
<comment type="catalytic activity">
    <reaction evidence="17">
        <text>N(6),N(6)-dimethyl-L-lysyl(9)-[histone H3] + S-adenosyl-L-methionine = N(6),N(6),N(6)-trimethyl-L-lysyl(9)-[histone H3] + S-adenosyl-L-homocysteine + H(+)</text>
        <dbReference type="Rhea" id="RHEA:60288"/>
        <dbReference type="Rhea" id="RHEA-COMP:15538"/>
        <dbReference type="Rhea" id="RHEA-COMP:15541"/>
        <dbReference type="ChEBI" id="CHEBI:15378"/>
        <dbReference type="ChEBI" id="CHEBI:57856"/>
        <dbReference type="ChEBI" id="CHEBI:59789"/>
        <dbReference type="ChEBI" id="CHEBI:61961"/>
        <dbReference type="ChEBI" id="CHEBI:61976"/>
        <dbReference type="EC" id="2.1.1.366"/>
    </reaction>
    <physiologicalReaction direction="left-to-right" evidence="17">
        <dbReference type="Rhea" id="RHEA:60289"/>
    </physiologicalReaction>
</comment>
<keyword evidence="6" id="KW-0808">Transferase</keyword>
<evidence type="ECO:0000256" key="12">
    <source>
        <dbReference type="ARBA" id="ARBA00023015"/>
    </source>
</evidence>
<dbReference type="GO" id="GO:0032259">
    <property type="term" value="P:methylation"/>
    <property type="evidence" value="ECO:0007669"/>
    <property type="project" value="UniProtKB-KW"/>
</dbReference>
<feature type="region of interest" description="Disordered" evidence="22">
    <location>
        <begin position="815"/>
        <end position="1104"/>
    </location>
</feature>
<dbReference type="PROSITE" id="PS50982">
    <property type="entry name" value="MBD"/>
    <property type="match status" value="1"/>
</dbReference>
<evidence type="ECO:0000256" key="17">
    <source>
        <dbReference type="ARBA" id="ARBA00052612"/>
    </source>
</evidence>
<dbReference type="SMART" id="SM00391">
    <property type="entry name" value="MBD"/>
    <property type="match status" value="1"/>
</dbReference>
<feature type="domain" description="Post-SET" evidence="25">
    <location>
        <begin position="1222"/>
        <end position="1238"/>
    </location>
</feature>
<comment type="caution">
    <text evidence="27">The sequence shown here is derived from an EMBL/GenBank/DDBJ whole genome shotgun (WGS) entry which is preliminary data.</text>
</comment>
<evidence type="ECO:0000256" key="9">
    <source>
        <dbReference type="ARBA" id="ARBA00022737"/>
    </source>
</evidence>
<dbReference type="Pfam" id="PF18359">
    <property type="entry name" value="Tudor_5"/>
    <property type="match status" value="1"/>
</dbReference>
<keyword evidence="7" id="KW-0949">S-adenosyl-L-methionine</keyword>
<feature type="region of interest" description="Disordered" evidence="22">
    <location>
        <begin position="405"/>
        <end position="519"/>
    </location>
</feature>
<evidence type="ECO:0000259" key="26">
    <source>
        <dbReference type="PROSITE" id="PS50982"/>
    </source>
</evidence>
<dbReference type="FunFam" id="2.170.270.10:FF:000020">
    <property type="entry name" value="Histone-lysine N-methyltransferase"/>
    <property type="match status" value="1"/>
</dbReference>
<dbReference type="Gene3D" id="2.30.30.140">
    <property type="match status" value="3"/>
</dbReference>
<feature type="region of interest" description="Disordered" evidence="22">
    <location>
        <begin position="127"/>
        <end position="148"/>
    </location>
</feature>
<keyword evidence="11" id="KW-0156">Chromatin regulator</keyword>
<dbReference type="GO" id="GO:0005634">
    <property type="term" value="C:nucleus"/>
    <property type="evidence" value="ECO:0007669"/>
    <property type="project" value="UniProtKB-SubCell"/>
</dbReference>
<dbReference type="GO" id="GO:0006346">
    <property type="term" value="P:DNA methylation-dependent constitutive heterochromatin formation"/>
    <property type="evidence" value="ECO:0007669"/>
    <property type="project" value="UniProtKB-ARBA"/>
</dbReference>
<dbReference type="GO" id="GO:0008270">
    <property type="term" value="F:zinc ion binding"/>
    <property type="evidence" value="ECO:0007669"/>
    <property type="project" value="InterPro"/>
</dbReference>
<dbReference type="Pfam" id="PF18358">
    <property type="entry name" value="Tudor_4"/>
    <property type="match status" value="1"/>
</dbReference>
<evidence type="ECO:0000313" key="28">
    <source>
        <dbReference type="Proteomes" id="UP000551758"/>
    </source>
</evidence>
<keyword evidence="8" id="KW-0479">Metal-binding</keyword>
<dbReference type="Pfam" id="PF18300">
    <property type="entry name" value="DUF5604"/>
    <property type="match status" value="1"/>
</dbReference>
<evidence type="ECO:0000256" key="7">
    <source>
        <dbReference type="ARBA" id="ARBA00022691"/>
    </source>
</evidence>
<dbReference type="EC" id="2.1.1.366" evidence="16"/>
<feature type="compositionally biased region" description="Acidic residues" evidence="22">
    <location>
        <begin position="843"/>
        <end position="854"/>
    </location>
</feature>
<dbReference type="SMART" id="SM00333">
    <property type="entry name" value="TUDOR"/>
    <property type="match status" value="2"/>
</dbReference>
<organism evidence="27 28">
    <name type="scientific">Diceros bicornis minor</name>
    <name type="common">South-central black rhinoceros</name>
    <dbReference type="NCBI Taxonomy" id="77932"/>
    <lineage>
        <taxon>Eukaryota</taxon>
        <taxon>Metazoa</taxon>
        <taxon>Chordata</taxon>
        <taxon>Craniata</taxon>
        <taxon>Vertebrata</taxon>
        <taxon>Euteleostomi</taxon>
        <taxon>Mammalia</taxon>
        <taxon>Eutheria</taxon>
        <taxon>Laurasiatheria</taxon>
        <taxon>Perissodactyla</taxon>
        <taxon>Rhinocerotidae</taxon>
        <taxon>Diceros</taxon>
    </lineage>
</organism>
<feature type="compositionally biased region" description="Pro residues" evidence="22">
    <location>
        <begin position="449"/>
        <end position="466"/>
    </location>
</feature>
<evidence type="ECO:0000256" key="16">
    <source>
        <dbReference type="ARBA" id="ARBA00039052"/>
    </source>
</evidence>
<evidence type="ECO:0000256" key="22">
    <source>
        <dbReference type="SAM" id="MobiDB-lite"/>
    </source>
</evidence>
<evidence type="ECO:0000256" key="13">
    <source>
        <dbReference type="ARBA" id="ARBA00023054"/>
    </source>
</evidence>
<dbReference type="InterPro" id="IPR041292">
    <property type="entry name" value="Tudor_4"/>
</dbReference>
<keyword evidence="15" id="KW-0539">Nucleus</keyword>
<keyword evidence="13 21" id="KW-0175">Coiled coil</keyword>
<evidence type="ECO:0000256" key="8">
    <source>
        <dbReference type="ARBA" id="ARBA00022723"/>
    </source>
</evidence>
<reference evidence="27 28" key="1">
    <citation type="journal article" date="2020" name="Mol. Biol. Evol.">
        <title>Interspecific Gene Flow and the Evolution of Specialization in Black and White Rhinoceros.</title>
        <authorList>
            <person name="Moodley Y."/>
            <person name="Westbury M.V."/>
            <person name="Russo I.M."/>
            <person name="Gopalakrishnan S."/>
            <person name="Rakotoarivelo A."/>
            <person name="Olsen R.A."/>
            <person name="Prost S."/>
            <person name="Tunstall T."/>
            <person name="Ryder O.A."/>
            <person name="Dalen L."/>
            <person name="Bruford M.W."/>
        </authorList>
    </citation>
    <scope>NUCLEOTIDE SEQUENCE [LARGE SCALE GENOMIC DNA]</scope>
    <source>
        <strain evidence="27">SBR-YM</strain>
        <tissue evidence="27">Skin</tissue>
    </source>
</reference>
<evidence type="ECO:0000256" key="3">
    <source>
        <dbReference type="ARBA" id="ARBA00022454"/>
    </source>
</evidence>
<dbReference type="InterPro" id="IPR002999">
    <property type="entry name" value="Tudor"/>
</dbReference>
<gene>
    <name evidence="27" type="ORF">HPG69_010547</name>
</gene>
<dbReference type="Pfam" id="PF00856">
    <property type="entry name" value="SET"/>
    <property type="match status" value="1"/>
</dbReference>
<dbReference type="CDD" id="cd10517">
    <property type="entry name" value="SET_SETDB1"/>
    <property type="match status" value="1"/>
</dbReference>
<feature type="domain" description="SET" evidence="23">
    <location>
        <begin position="750"/>
        <end position="1213"/>
    </location>
</feature>
<dbReference type="SMART" id="SM00468">
    <property type="entry name" value="PreSET"/>
    <property type="match status" value="1"/>
</dbReference>
<feature type="compositionally biased region" description="Polar residues" evidence="22">
    <location>
        <begin position="1063"/>
        <end position="1087"/>
    </location>
</feature>
<dbReference type="EMBL" id="JACDTQ010002740">
    <property type="protein sequence ID" value="KAF5916188.1"/>
    <property type="molecule type" value="Genomic_DNA"/>
</dbReference>
<evidence type="ECO:0000256" key="20">
    <source>
        <dbReference type="ARBA" id="ARBA00078944"/>
    </source>
</evidence>
<dbReference type="Gene3D" id="2.170.270.10">
    <property type="entry name" value="SET domain"/>
    <property type="match status" value="2"/>
</dbReference>
<evidence type="ECO:0000256" key="14">
    <source>
        <dbReference type="ARBA" id="ARBA00023163"/>
    </source>
</evidence>
<dbReference type="GO" id="GO:0070828">
    <property type="term" value="P:heterochromatin organization"/>
    <property type="evidence" value="ECO:0007669"/>
    <property type="project" value="TreeGrafter"/>
</dbReference>
<dbReference type="SMART" id="SM00317">
    <property type="entry name" value="SET"/>
    <property type="match status" value="1"/>
</dbReference>
<dbReference type="InterPro" id="IPR040880">
    <property type="entry name" value="DUF5604"/>
</dbReference>
<evidence type="ECO:0000256" key="15">
    <source>
        <dbReference type="ARBA" id="ARBA00023242"/>
    </source>
</evidence>
<dbReference type="PROSITE" id="PS51573">
    <property type="entry name" value="SAM_MT43_SUVAR39_1"/>
    <property type="match status" value="1"/>
</dbReference>
<keyword evidence="10" id="KW-0862">Zinc</keyword>
<dbReference type="CDD" id="cd20382">
    <property type="entry name" value="Tudor_SETDB1_rpt1"/>
    <property type="match status" value="1"/>
</dbReference>
<dbReference type="CDD" id="cd01395">
    <property type="entry name" value="HMT_MBD"/>
    <property type="match status" value="1"/>
</dbReference>
<dbReference type="InterPro" id="IPR025796">
    <property type="entry name" value="Hist-Lys_N-MeTrfase_SETDB1"/>
</dbReference>
<keyword evidence="28" id="KW-1185">Reference proteome</keyword>
<feature type="compositionally biased region" description="Pro residues" evidence="22">
    <location>
        <begin position="898"/>
        <end position="910"/>
    </location>
</feature>
<evidence type="ECO:0000256" key="18">
    <source>
        <dbReference type="ARBA" id="ARBA00069310"/>
    </source>
</evidence>
<dbReference type="PROSITE" id="PS50867">
    <property type="entry name" value="PRE_SET"/>
    <property type="match status" value="1"/>
</dbReference>
<dbReference type="InterPro" id="IPR051516">
    <property type="entry name" value="SETDB_methyltransferase"/>
</dbReference>
<feature type="domain" description="MBD" evidence="26">
    <location>
        <begin position="541"/>
        <end position="612"/>
    </location>
</feature>
<name>A0A7J7EKC8_DICBM</name>
<dbReference type="InterPro" id="IPR003616">
    <property type="entry name" value="Post-SET_dom"/>
</dbReference>
<dbReference type="InterPro" id="IPR001739">
    <property type="entry name" value="Methyl_CpG_DNA-bd"/>
</dbReference>
<evidence type="ECO:0000256" key="6">
    <source>
        <dbReference type="ARBA" id="ARBA00022679"/>
    </source>
</evidence>
<dbReference type="GO" id="GO:1990841">
    <property type="term" value="F:promoter-specific chromatin binding"/>
    <property type="evidence" value="ECO:0007669"/>
    <property type="project" value="UniProtKB-ARBA"/>
</dbReference>
<keyword evidence="9" id="KW-0677">Repeat</keyword>
<evidence type="ECO:0000256" key="2">
    <source>
        <dbReference type="ARBA" id="ARBA00004286"/>
    </source>
</evidence>
<dbReference type="InterPro" id="IPR041291">
    <property type="entry name" value="TUDOR_5"/>
</dbReference>
<keyword evidence="14" id="KW-0804">Transcription</keyword>
<dbReference type="Pfam" id="PF01429">
    <property type="entry name" value="MBD"/>
    <property type="match status" value="1"/>
</dbReference>
<evidence type="ECO:0000256" key="4">
    <source>
        <dbReference type="ARBA" id="ARBA00022491"/>
    </source>
</evidence>
<accession>A0A7J7EKC8</accession>
<keyword evidence="4" id="KW-0678">Repressor</keyword>
<sequence length="1238" mass="137325">MTSLPGCIGLNAATAAVGSEEIAELQKAVVEELGISMEELRQFIDEELEKMDCVQQRKKQLAELETWVIQKESEVAHVDQLFDDASRAVTNCESLVKDFYSKLGLQYRDSSSEDEASRPTEIIEIPDEDDDVLSIDSGDAGSRTPKDQKLREAMAALRKSAQDVQKFMDAVNKKSSSQDLHKGTLSQISGELSKDGDLIVSMRILGKKRTKTWHKGTLIAIQTVGPGKKYKVKFDNKGKSLLSGNHIAYDYHPPADKLYVGSRVVAKYKDGNQVWLYAGIVAETPNVKNKLRFLIFFDDGYASYVTQSELYPICRPLKKTWEDIEDISCRDFIEEYITAYPNRPMVLLKSGQLIKTEWEGTWWKSRVEEVDGSLVRILFLDDKRCEWIYRGSTRLEPMFSMKTSSASALEKKQGGQLRTRPNMGAVRSKGPVVQYTQDLTSTGTQFKPLEPPQPTAPPVPPAPPLSPQAGDNESLESQLAQSRKQVAKKSTSFRPGSVGSGHSSPTSPALSENAPGGKPGINQTYSYACLSRVRPMRSEQYRGKNPLLVPLLYDFRRMTARRRVNRKMGFHVIYKTPCGLCLRTMQEIERYLFETGCDFLFLEMFCLDPYVLVDRKFQPYKPFYYILDITYGKEDVPLSCVNEIDTTPPPQVAYSKERIPGKGVFINTGPEFLVGCDCKDGCRDKSKCACHQLTIQATACTPGGQINPNSGYQYKRLEECLPTGVYECNKRCKCDPNMCTNRLVQHGLQVRLQLFKTQNKGWGIRCLDDIAKGSFVCIYAGKILTDDFADKEGLEMGDEYFANLDHIESVENFKEGYESDAPCSSDSSGVDLKDQEDGNSGTEDPEESNDDSSDDNFCKDEDFSTSSVWRSYATRRQTRGQKENGLSETASKDSRPPDLGPPHIPVPPSIPIGGCNPPSSEETPKNKVASWLSCNSVSEGGFADSDSHSSFKTSEGGEGRAGGGRGEAEKASTSGLGFKEEGDIKQAKKEDPDDRNKMSIVTESCRNYGYNPSPVKPEGLRRPPSKTSMHQSRRLLASAQSNPDDVLTLSSSTESEGESGTSRKPTAGQTSATAVDSDDIQTISSGSEGDDFEDKKNMSGPLKRQVAVKSTRGFALKSTHGIAIKSTNMASVEKGESAPVRKNTRQFYDGEESCYIIDAKLEGNLGRYLNHSCSPNLFVQNVFVDTHDLRFPWVAFFASKRIRAGTELTWDYNYEVGSVEGKELLCCCGAIECRGRLL</sequence>
<evidence type="ECO:0000256" key="11">
    <source>
        <dbReference type="ARBA" id="ARBA00022853"/>
    </source>
</evidence>
<feature type="compositionally biased region" description="Low complexity" evidence="22">
    <location>
        <begin position="1047"/>
        <end position="1062"/>
    </location>
</feature>
<dbReference type="GO" id="GO:0003677">
    <property type="term" value="F:DNA binding"/>
    <property type="evidence" value="ECO:0007669"/>
    <property type="project" value="InterPro"/>
</dbReference>
<keyword evidence="5" id="KW-0489">Methyltransferase</keyword>
<feature type="compositionally biased region" description="Polar residues" evidence="22">
    <location>
        <begin position="434"/>
        <end position="445"/>
    </location>
</feature>
<dbReference type="InterPro" id="IPR016177">
    <property type="entry name" value="DNA-bd_dom_sf"/>
</dbReference>
<dbReference type="GO" id="GO:0140947">
    <property type="term" value="F:histone H3K9me2 methyltransferase activity"/>
    <property type="evidence" value="ECO:0007669"/>
    <property type="project" value="UniProtKB-EC"/>
</dbReference>
<dbReference type="InterPro" id="IPR001214">
    <property type="entry name" value="SET_dom"/>
</dbReference>
<dbReference type="FunFam" id="2.30.30.140:FF:000054">
    <property type="entry name" value="Histone-lysine N-methyltransferase"/>
    <property type="match status" value="1"/>
</dbReference>
<dbReference type="Proteomes" id="UP000551758">
    <property type="component" value="Unassembled WGS sequence"/>
</dbReference>
<dbReference type="CDD" id="cd21181">
    <property type="entry name" value="Tudor_SETDB1_rpt2"/>
    <property type="match status" value="1"/>
</dbReference>
<protein>
    <recommendedName>
        <fullName evidence="18">Histone-lysine N-methyltransferase SETDB1</fullName>
        <ecNumber evidence="16">2.1.1.366</ecNumber>
    </recommendedName>
    <alternativeName>
        <fullName evidence="19">ERG-associated protein with SET domain</fullName>
    </alternativeName>
    <alternativeName>
        <fullName evidence="20">SET domain bifurcated 1</fullName>
    </alternativeName>
</protein>
<dbReference type="Pfam" id="PF05033">
    <property type="entry name" value="Pre-SET"/>
    <property type="match status" value="1"/>
</dbReference>
<dbReference type="SUPFAM" id="SSF54171">
    <property type="entry name" value="DNA-binding domain"/>
    <property type="match status" value="1"/>
</dbReference>
<evidence type="ECO:0000256" key="19">
    <source>
        <dbReference type="ARBA" id="ARBA00075509"/>
    </source>
</evidence>
<dbReference type="PROSITE" id="PS50280">
    <property type="entry name" value="SET"/>
    <property type="match status" value="1"/>
</dbReference>
<dbReference type="PANTHER" id="PTHR46024">
    <property type="entry name" value="HISTONE-LYSINE N-METHYLTRANSFERASE EGGLESS"/>
    <property type="match status" value="1"/>
</dbReference>
<feature type="coiled-coil region" evidence="21">
    <location>
        <begin position="37"/>
        <end position="64"/>
    </location>
</feature>
<dbReference type="PANTHER" id="PTHR46024:SF2">
    <property type="entry name" value="HISTONE-LYSINE N-METHYLTRANSFERASE SETDB1"/>
    <property type="match status" value="1"/>
</dbReference>
<keyword evidence="12" id="KW-0805">Transcription regulation</keyword>
<dbReference type="SUPFAM" id="SSF82199">
    <property type="entry name" value="SET domain"/>
    <property type="match status" value="1"/>
</dbReference>
<keyword evidence="3" id="KW-0158">Chromosome</keyword>
<evidence type="ECO:0000256" key="21">
    <source>
        <dbReference type="SAM" id="Coils"/>
    </source>
</evidence>
<proteinExistence type="predicted"/>